<evidence type="ECO:0000313" key="5">
    <source>
        <dbReference type="Proteomes" id="UP001324115"/>
    </source>
</evidence>
<dbReference type="InterPro" id="IPR008265">
    <property type="entry name" value="Lipase_GDSL_AS"/>
</dbReference>
<dbReference type="AlphaFoldDB" id="A0AAN7FKS7"/>
<comment type="similarity">
    <text evidence="1">Belongs to the 'GDSL' lipolytic enzyme family.</text>
</comment>
<accession>A0AAN7FKS7</accession>
<dbReference type="GO" id="GO:0006629">
    <property type="term" value="P:lipid metabolic process"/>
    <property type="evidence" value="ECO:0007669"/>
    <property type="project" value="InterPro"/>
</dbReference>
<name>A0AAN7FKS7_QUERU</name>
<dbReference type="Gene3D" id="3.40.50.1110">
    <property type="entry name" value="SGNH hydrolase"/>
    <property type="match status" value="1"/>
</dbReference>
<comment type="caution">
    <text evidence="4">The sequence shown here is derived from an EMBL/GenBank/DDBJ whole genome shotgun (WGS) entry which is preliminary data.</text>
</comment>
<gene>
    <name evidence="4" type="ORF">RGQ29_016626</name>
</gene>
<protein>
    <recommendedName>
        <fullName evidence="6">GDSL esterase/lipase 1-like</fullName>
    </recommendedName>
</protein>
<feature type="chain" id="PRO_5043011097" description="GDSL esterase/lipase 1-like" evidence="3">
    <location>
        <begin position="24"/>
        <end position="318"/>
    </location>
</feature>
<dbReference type="PROSITE" id="PS01098">
    <property type="entry name" value="LIPASE_GDSL_SER"/>
    <property type="match status" value="1"/>
</dbReference>
<dbReference type="InterPro" id="IPR035669">
    <property type="entry name" value="SGNH_plant_lipase-like"/>
</dbReference>
<dbReference type="PANTHER" id="PTHR45966">
    <property type="entry name" value="GDSL-LIKE LIPASE/ACYLHYDROLASE"/>
    <property type="match status" value="1"/>
</dbReference>
<evidence type="ECO:0000256" key="1">
    <source>
        <dbReference type="ARBA" id="ARBA00008668"/>
    </source>
</evidence>
<feature type="signal peptide" evidence="3">
    <location>
        <begin position="1"/>
        <end position="23"/>
    </location>
</feature>
<evidence type="ECO:0000256" key="2">
    <source>
        <dbReference type="ARBA" id="ARBA00022729"/>
    </source>
</evidence>
<dbReference type="InterPro" id="IPR044552">
    <property type="entry name" value="GLIP1-5/GLL25"/>
</dbReference>
<organism evidence="4 5">
    <name type="scientific">Quercus rubra</name>
    <name type="common">Northern red oak</name>
    <name type="synonym">Quercus borealis</name>
    <dbReference type="NCBI Taxonomy" id="3512"/>
    <lineage>
        <taxon>Eukaryota</taxon>
        <taxon>Viridiplantae</taxon>
        <taxon>Streptophyta</taxon>
        <taxon>Embryophyta</taxon>
        <taxon>Tracheophyta</taxon>
        <taxon>Spermatophyta</taxon>
        <taxon>Magnoliopsida</taxon>
        <taxon>eudicotyledons</taxon>
        <taxon>Gunneridae</taxon>
        <taxon>Pentapetalae</taxon>
        <taxon>rosids</taxon>
        <taxon>fabids</taxon>
        <taxon>Fagales</taxon>
        <taxon>Fagaceae</taxon>
        <taxon>Quercus</taxon>
    </lineage>
</organism>
<dbReference type="InterPro" id="IPR036514">
    <property type="entry name" value="SGNH_hydro_sf"/>
</dbReference>
<evidence type="ECO:0000313" key="4">
    <source>
        <dbReference type="EMBL" id="KAK4592190.1"/>
    </source>
</evidence>
<dbReference type="GO" id="GO:0016298">
    <property type="term" value="F:lipase activity"/>
    <property type="evidence" value="ECO:0007669"/>
    <property type="project" value="InterPro"/>
</dbReference>
<keyword evidence="5" id="KW-1185">Reference proteome</keyword>
<dbReference type="InterPro" id="IPR001087">
    <property type="entry name" value="GDSL"/>
</dbReference>
<dbReference type="CDD" id="cd01837">
    <property type="entry name" value="SGNH_plant_lipase_like"/>
    <property type="match status" value="1"/>
</dbReference>
<evidence type="ECO:0000256" key="3">
    <source>
        <dbReference type="SAM" id="SignalP"/>
    </source>
</evidence>
<keyword evidence="2 3" id="KW-0732">Signal</keyword>
<dbReference type="Pfam" id="PF00657">
    <property type="entry name" value="Lipase_GDSL"/>
    <property type="match status" value="2"/>
</dbReference>
<evidence type="ECO:0008006" key="6">
    <source>
        <dbReference type="Google" id="ProtNLM"/>
    </source>
</evidence>
<reference evidence="4 5" key="1">
    <citation type="journal article" date="2023" name="G3 (Bethesda)">
        <title>A haplotype-resolved chromosome-scale genome for Quercus rubra L. provides insights into the genetics of adaptive traits for red oak species.</title>
        <authorList>
            <person name="Kapoor B."/>
            <person name="Jenkins J."/>
            <person name="Schmutz J."/>
            <person name="Zhebentyayeva T."/>
            <person name="Kuelheim C."/>
            <person name="Coggeshall M."/>
            <person name="Heim C."/>
            <person name="Lasky J.R."/>
            <person name="Leites L."/>
            <person name="Islam-Faridi N."/>
            <person name="Romero-Severson J."/>
            <person name="DeLeo V.L."/>
            <person name="Lucas S.M."/>
            <person name="Lazic D."/>
            <person name="Gailing O."/>
            <person name="Carlson J."/>
            <person name="Staton M."/>
        </authorList>
    </citation>
    <scope>NUCLEOTIDE SEQUENCE [LARGE SCALE GENOMIC DNA]</scope>
    <source>
        <strain evidence="4">Pseudo-F2</strain>
    </source>
</reference>
<proteinExistence type="inferred from homology"/>
<dbReference type="PANTHER" id="PTHR45966:SF34">
    <property type="entry name" value="GDSL-LIKE LIPASE_ACYLHYDROLASE"/>
    <property type="match status" value="1"/>
</dbReference>
<dbReference type="EMBL" id="JAXUIC010000004">
    <property type="protein sequence ID" value="KAK4592190.1"/>
    <property type="molecule type" value="Genomic_DNA"/>
</dbReference>
<dbReference type="Proteomes" id="UP001324115">
    <property type="component" value="Unassembled WGS sequence"/>
</dbReference>
<sequence length="318" mass="35600">MISLRFYFLVLYASITIPTQCLGDICLPKNHVALFIFGDSVVDAGNNNYINTTTDFQVNFSPYGESFFRYPTGRPSNGRLIPDFIAEYAKLQLIPPYLHPGYERYIDGANFASIGAGALDETRRGLVISLNAQLNYFNNLETLLRQELGEKEAKEIYKKGGRKFVFLGLGPWGCSPLFKALVKPGNRGACLEELTTLVKLHNKALSEVLPKLESELKGLKYSTADFYNFLSERINNPSKYGFTEGKIACCGTGPYRGTPSCGGKRSVKEYELCENINDYVYFDSGHPSEKAYQQFAELIWSGTPNVSGPYNLKTLFEH</sequence>